<dbReference type="AlphaFoldDB" id="A0A1F6LTX1"/>
<dbReference type="InterPro" id="IPR022813">
    <property type="entry name" value="SecD/SecF_arch_bac"/>
</dbReference>
<dbReference type="PANTHER" id="PTHR30081:SF8">
    <property type="entry name" value="PROTEIN TRANSLOCASE SUBUNIT SECF"/>
    <property type="match status" value="1"/>
</dbReference>
<dbReference type="GO" id="GO:0006605">
    <property type="term" value="P:protein targeting"/>
    <property type="evidence" value="ECO:0007669"/>
    <property type="project" value="UniProtKB-UniRule"/>
</dbReference>
<dbReference type="GO" id="GO:0015450">
    <property type="term" value="F:protein-transporting ATPase activity"/>
    <property type="evidence" value="ECO:0007669"/>
    <property type="project" value="InterPro"/>
</dbReference>
<dbReference type="HAMAP" id="MF_01464_B">
    <property type="entry name" value="SecF_B"/>
    <property type="match status" value="1"/>
</dbReference>
<dbReference type="InterPro" id="IPR048634">
    <property type="entry name" value="SecD_SecF_C"/>
</dbReference>
<dbReference type="InterPro" id="IPR022645">
    <property type="entry name" value="SecD/SecF_bac"/>
</dbReference>
<name>A0A1F6LTX1_9BACT</name>
<dbReference type="SUPFAM" id="SSF82866">
    <property type="entry name" value="Multidrug efflux transporter AcrB transmembrane domain"/>
    <property type="match status" value="1"/>
</dbReference>
<dbReference type="Gene3D" id="1.20.1640.10">
    <property type="entry name" value="Multidrug efflux transporter AcrB transmembrane domain"/>
    <property type="match status" value="1"/>
</dbReference>
<evidence type="ECO:0000259" key="10">
    <source>
        <dbReference type="Pfam" id="PF02355"/>
    </source>
</evidence>
<accession>A0A1F6LTX1</accession>
<evidence type="ECO:0000256" key="9">
    <source>
        <dbReference type="HAMAP-Rule" id="MF_01464"/>
    </source>
</evidence>
<feature type="transmembrane region" description="Helical" evidence="9">
    <location>
        <begin position="265"/>
        <end position="292"/>
    </location>
</feature>
<evidence type="ECO:0000256" key="7">
    <source>
        <dbReference type="ARBA" id="ARBA00023010"/>
    </source>
</evidence>
<keyword evidence="6 9" id="KW-1133">Transmembrane helix</keyword>
<keyword evidence="5 9" id="KW-0653">Protein transport</keyword>
<dbReference type="PANTHER" id="PTHR30081">
    <property type="entry name" value="PROTEIN-EXPORT MEMBRANE PROTEIN SEC"/>
    <property type="match status" value="1"/>
</dbReference>
<organism evidence="11 12">
    <name type="scientific">Candidatus Magasanikbacteria bacterium RIFCSPHIGHO2_01_FULL_50_8</name>
    <dbReference type="NCBI Taxonomy" id="1798674"/>
    <lineage>
        <taxon>Bacteria</taxon>
        <taxon>Candidatus Magasanikiibacteriota</taxon>
    </lineage>
</organism>
<keyword evidence="2 9" id="KW-0813">Transport</keyword>
<evidence type="ECO:0000256" key="2">
    <source>
        <dbReference type="ARBA" id="ARBA00022448"/>
    </source>
</evidence>
<evidence type="ECO:0000256" key="4">
    <source>
        <dbReference type="ARBA" id="ARBA00022692"/>
    </source>
</evidence>
<feature type="transmembrane region" description="Helical" evidence="9">
    <location>
        <begin position="158"/>
        <end position="179"/>
    </location>
</feature>
<dbReference type="EMBL" id="MFPV01000010">
    <property type="protein sequence ID" value="OGH62812.1"/>
    <property type="molecule type" value="Genomic_DNA"/>
</dbReference>
<dbReference type="Proteomes" id="UP000176329">
    <property type="component" value="Unassembled WGS sequence"/>
</dbReference>
<comment type="caution">
    <text evidence="11">The sequence shown here is derived from an EMBL/GenBank/DDBJ whole genome shotgun (WGS) entry which is preliminary data.</text>
</comment>
<dbReference type="NCBIfam" id="TIGR00966">
    <property type="entry name" value="transloc_SecF"/>
    <property type="match status" value="1"/>
</dbReference>
<comment type="caution">
    <text evidence="9">Lacks conserved residue(s) required for the propagation of feature annotation.</text>
</comment>
<dbReference type="Pfam" id="PF02355">
    <property type="entry name" value="SecD_SecF_C"/>
    <property type="match status" value="1"/>
</dbReference>
<keyword evidence="8 9" id="KW-0472">Membrane</keyword>
<evidence type="ECO:0000256" key="8">
    <source>
        <dbReference type="ARBA" id="ARBA00023136"/>
    </source>
</evidence>
<dbReference type="InterPro" id="IPR022646">
    <property type="entry name" value="SecD/SecF_CS"/>
</dbReference>
<evidence type="ECO:0000256" key="5">
    <source>
        <dbReference type="ARBA" id="ARBA00022927"/>
    </source>
</evidence>
<keyword evidence="7 9" id="KW-0811">Translocation</keyword>
<reference evidence="11 12" key="1">
    <citation type="journal article" date="2016" name="Nat. Commun.">
        <title>Thousands of microbial genomes shed light on interconnected biogeochemical processes in an aquifer system.</title>
        <authorList>
            <person name="Anantharaman K."/>
            <person name="Brown C.T."/>
            <person name="Hug L.A."/>
            <person name="Sharon I."/>
            <person name="Castelle C.J."/>
            <person name="Probst A.J."/>
            <person name="Thomas B.C."/>
            <person name="Singh A."/>
            <person name="Wilkins M.J."/>
            <person name="Karaoz U."/>
            <person name="Brodie E.L."/>
            <person name="Williams K.H."/>
            <person name="Hubbard S.S."/>
            <person name="Banfield J.F."/>
        </authorList>
    </citation>
    <scope>NUCLEOTIDE SEQUENCE [LARGE SCALE GENOMIC DNA]</scope>
</reference>
<proteinExistence type="inferred from homology"/>
<protein>
    <recommendedName>
        <fullName evidence="9">Protein-export membrane protein SecF</fullName>
    </recommendedName>
</protein>
<comment type="subunit">
    <text evidence="9">Forms a complex with SecD. Part of the essential Sec protein translocation apparatus which comprises SecA, SecYEG and auxiliary proteins SecDF. Other proteins may also be involved.</text>
</comment>
<sequence length="300" mass="33125">MFSVIKTKKIWFSLSAALFALSIAAVVTWGFKLGIDFTGGALIEVHMTGTRPDSSVVTTAVASATKEQPHVQPLGDKAFIIRTKFIDEPTHQQILTQLKKMSNIGELREERFETIGPTVSSELQRRAVWSIFMVLGAIVLYVAWAFRQVSHPLPSWKFGIVAVVALLHDIIIPAGVFAVLGRFAGYEVDTLFVTAMLTILGFSVHDTIVTFDRVREHLRLTPKLDFAQLVDQSVSETIGRSINTSMTVLLVLLAVYFFGGESVKQFNLVLILGVIFGTYSSIFIACPLLVVWNRLAPPAK</sequence>
<keyword evidence="3 9" id="KW-1003">Cell membrane</keyword>
<keyword evidence="4 9" id="KW-0812">Transmembrane</keyword>
<comment type="similarity">
    <text evidence="9">Belongs to the SecD/SecF family. SecF subfamily.</text>
</comment>
<evidence type="ECO:0000313" key="11">
    <source>
        <dbReference type="EMBL" id="OGH62812.1"/>
    </source>
</evidence>
<dbReference type="PRINTS" id="PR01755">
    <property type="entry name" value="SECFTRNLCASE"/>
</dbReference>
<comment type="subcellular location">
    <subcellularLocation>
        <location evidence="1 9">Cell membrane</location>
        <topology evidence="1 9">Multi-pass membrane protein</topology>
    </subcellularLocation>
</comment>
<feature type="transmembrane region" description="Helical" evidence="9">
    <location>
        <begin position="191"/>
        <end position="211"/>
    </location>
</feature>
<comment type="function">
    <text evidence="9">Part of the Sec protein translocase complex. Interacts with the SecYEG preprotein conducting channel. SecDF uses the proton motive force (PMF) to complete protein translocation after the ATP-dependent function of SecA.</text>
</comment>
<dbReference type="InterPro" id="IPR005665">
    <property type="entry name" value="SecF_bac"/>
</dbReference>
<evidence type="ECO:0000256" key="6">
    <source>
        <dbReference type="ARBA" id="ARBA00022989"/>
    </source>
</evidence>
<evidence type="ECO:0000256" key="1">
    <source>
        <dbReference type="ARBA" id="ARBA00004651"/>
    </source>
</evidence>
<feature type="transmembrane region" description="Helical" evidence="9">
    <location>
        <begin position="242"/>
        <end position="259"/>
    </location>
</feature>
<evidence type="ECO:0000313" key="12">
    <source>
        <dbReference type="Proteomes" id="UP000176329"/>
    </source>
</evidence>
<gene>
    <name evidence="9" type="primary">secF</name>
    <name evidence="11" type="ORF">A2848_00475</name>
</gene>
<feature type="transmembrane region" description="Helical" evidence="9">
    <location>
        <begin position="127"/>
        <end position="146"/>
    </location>
</feature>
<dbReference type="Pfam" id="PF07549">
    <property type="entry name" value="Sec_GG"/>
    <property type="match status" value="1"/>
</dbReference>
<dbReference type="GO" id="GO:0043952">
    <property type="term" value="P:protein transport by the Sec complex"/>
    <property type="evidence" value="ECO:0007669"/>
    <property type="project" value="UniProtKB-UniRule"/>
</dbReference>
<dbReference type="GO" id="GO:0005886">
    <property type="term" value="C:plasma membrane"/>
    <property type="evidence" value="ECO:0007669"/>
    <property type="project" value="UniProtKB-SubCell"/>
</dbReference>
<feature type="domain" description="Protein export membrane protein SecD/SecF C-terminal" evidence="10">
    <location>
        <begin position="103"/>
        <end position="293"/>
    </location>
</feature>
<evidence type="ECO:0000256" key="3">
    <source>
        <dbReference type="ARBA" id="ARBA00022475"/>
    </source>
</evidence>
<dbReference type="GO" id="GO:0065002">
    <property type="term" value="P:intracellular protein transmembrane transport"/>
    <property type="evidence" value="ECO:0007669"/>
    <property type="project" value="UniProtKB-UniRule"/>
</dbReference>